<name>A0AAD8RJA8_LOLMU</name>
<proteinExistence type="inferred from homology"/>
<sequence>MAFSSGNLLVAAVLAAVLAGAWCAPPSVTFTVDKGSNEKNMALQIKCSKEGDDMKAVELKEHTYNKWLFLNKGAGGVWQVKSDKPLKGPFNFRFVTEKGMKNVFTDVVPANFKVGTTYAPKE</sequence>
<dbReference type="Proteomes" id="UP001231189">
    <property type="component" value="Unassembled WGS sequence"/>
</dbReference>
<dbReference type="PANTHER" id="PTHR31692">
    <property type="entry name" value="EXPANSIN-B3"/>
    <property type="match status" value="1"/>
</dbReference>
<evidence type="ECO:0000256" key="4">
    <source>
        <dbReference type="SAM" id="SignalP"/>
    </source>
</evidence>
<evidence type="ECO:0000256" key="2">
    <source>
        <dbReference type="ARBA" id="ARBA00005650"/>
    </source>
</evidence>
<evidence type="ECO:0000259" key="5">
    <source>
        <dbReference type="PROSITE" id="PS50843"/>
    </source>
</evidence>
<accession>A0AAD8RJA8</accession>
<comment type="subcellular location">
    <subcellularLocation>
        <location evidence="1">Secreted</location>
    </subcellularLocation>
</comment>
<dbReference type="PANTHER" id="PTHR31692:SF13">
    <property type="entry name" value="OS04G0328900 PROTEIN"/>
    <property type="match status" value="1"/>
</dbReference>
<dbReference type="EMBL" id="JAUUTY010000005">
    <property type="protein sequence ID" value="KAK1626144.1"/>
    <property type="molecule type" value="Genomic_DNA"/>
</dbReference>
<keyword evidence="3" id="KW-0964">Secreted</keyword>
<dbReference type="InterPro" id="IPR007117">
    <property type="entry name" value="Expansin_CBD"/>
</dbReference>
<evidence type="ECO:0000256" key="3">
    <source>
        <dbReference type="ARBA" id="ARBA00022525"/>
    </source>
</evidence>
<keyword evidence="4" id="KW-0732">Signal</keyword>
<feature type="domain" description="Expansin-like CBD" evidence="5">
    <location>
        <begin position="39"/>
        <end position="120"/>
    </location>
</feature>
<dbReference type="Pfam" id="PF01357">
    <property type="entry name" value="Expansin_C"/>
    <property type="match status" value="1"/>
</dbReference>
<protein>
    <recommendedName>
        <fullName evidence="5">Expansin-like CBD domain-containing protein</fullName>
    </recommendedName>
</protein>
<organism evidence="6 7">
    <name type="scientific">Lolium multiflorum</name>
    <name type="common">Italian ryegrass</name>
    <name type="synonym">Lolium perenne subsp. multiflorum</name>
    <dbReference type="NCBI Taxonomy" id="4521"/>
    <lineage>
        <taxon>Eukaryota</taxon>
        <taxon>Viridiplantae</taxon>
        <taxon>Streptophyta</taxon>
        <taxon>Embryophyta</taxon>
        <taxon>Tracheophyta</taxon>
        <taxon>Spermatophyta</taxon>
        <taxon>Magnoliopsida</taxon>
        <taxon>Liliopsida</taxon>
        <taxon>Poales</taxon>
        <taxon>Poaceae</taxon>
        <taxon>BOP clade</taxon>
        <taxon>Pooideae</taxon>
        <taxon>Poodae</taxon>
        <taxon>Poeae</taxon>
        <taxon>Poeae Chloroplast Group 2 (Poeae type)</taxon>
        <taxon>Loliodinae</taxon>
        <taxon>Loliinae</taxon>
        <taxon>Lolium</taxon>
    </lineage>
</organism>
<feature type="chain" id="PRO_5042212784" description="Expansin-like CBD domain-containing protein" evidence="4">
    <location>
        <begin position="24"/>
        <end position="122"/>
    </location>
</feature>
<gene>
    <name evidence="6" type="ORF">QYE76_000459</name>
</gene>
<evidence type="ECO:0000313" key="7">
    <source>
        <dbReference type="Proteomes" id="UP001231189"/>
    </source>
</evidence>
<evidence type="ECO:0000313" key="6">
    <source>
        <dbReference type="EMBL" id="KAK1626144.1"/>
    </source>
</evidence>
<feature type="signal peptide" evidence="4">
    <location>
        <begin position="1"/>
        <end position="23"/>
    </location>
</feature>
<dbReference type="InterPro" id="IPR036749">
    <property type="entry name" value="Expansin_CBD_sf"/>
</dbReference>
<evidence type="ECO:0000256" key="1">
    <source>
        <dbReference type="ARBA" id="ARBA00004613"/>
    </source>
</evidence>
<dbReference type="PRINTS" id="PR01637">
    <property type="entry name" value="LOLP2ALLERGN"/>
</dbReference>
<comment type="caution">
    <text evidence="6">The sequence shown here is derived from an EMBL/GenBank/DDBJ whole genome shotgun (WGS) entry which is preliminary data.</text>
</comment>
<dbReference type="SUPFAM" id="SSF49590">
    <property type="entry name" value="PHL pollen allergen"/>
    <property type="match status" value="1"/>
</dbReference>
<keyword evidence="7" id="KW-1185">Reference proteome</keyword>
<dbReference type="Gene3D" id="2.60.40.760">
    <property type="entry name" value="Expansin, cellulose-binding-like domain"/>
    <property type="match status" value="1"/>
</dbReference>
<dbReference type="InterPro" id="IPR005453">
    <property type="entry name" value="Allergen_Lolp2"/>
</dbReference>
<dbReference type="GO" id="GO:0005576">
    <property type="term" value="C:extracellular region"/>
    <property type="evidence" value="ECO:0007669"/>
    <property type="project" value="UniProtKB-SubCell"/>
</dbReference>
<reference evidence="6" key="1">
    <citation type="submission" date="2023-07" db="EMBL/GenBank/DDBJ databases">
        <title>A chromosome-level genome assembly of Lolium multiflorum.</title>
        <authorList>
            <person name="Chen Y."/>
            <person name="Copetti D."/>
            <person name="Kolliker R."/>
            <person name="Studer B."/>
        </authorList>
    </citation>
    <scope>NUCLEOTIDE SEQUENCE</scope>
    <source>
        <strain evidence="6">02402/16</strain>
        <tissue evidence="6">Leaf</tissue>
    </source>
</reference>
<dbReference type="PROSITE" id="PS50843">
    <property type="entry name" value="EXPANSIN_CBD"/>
    <property type="match status" value="1"/>
</dbReference>
<comment type="similarity">
    <text evidence="2">Belongs to the expansin family. Expansin B subfamily.</text>
</comment>
<dbReference type="AlphaFoldDB" id="A0AAD8RJA8"/>